<comment type="caution">
    <text evidence="14">The sequence shown here is derived from an EMBL/GenBank/DDBJ whole genome shotgun (WGS) entry which is preliminary data.</text>
</comment>
<dbReference type="Proteomes" id="UP001460270">
    <property type="component" value="Unassembled WGS sequence"/>
</dbReference>
<dbReference type="AlphaFoldDB" id="A0AAW0MIR8"/>
<keyword evidence="7" id="KW-0833">Ubl conjugation pathway</keyword>
<organism evidence="14 15">
    <name type="scientific">Mugilogobius chulae</name>
    <name type="common">yellowstripe goby</name>
    <dbReference type="NCBI Taxonomy" id="88201"/>
    <lineage>
        <taxon>Eukaryota</taxon>
        <taxon>Metazoa</taxon>
        <taxon>Chordata</taxon>
        <taxon>Craniata</taxon>
        <taxon>Vertebrata</taxon>
        <taxon>Euteleostomi</taxon>
        <taxon>Actinopterygii</taxon>
        <taxon>Neopterygii</taxon>
        <taxon>Teleostei</taxon>
        <taxon>Neoteleostei</taxon>
        <taxon>Acanthomorphata</taxon>
        <taxon>Gobiaria</taxon>
        <taxon>Gobiiformes</taxon>
        <taxon>Gobioidei</taxon>
        <taxon>Gobiidae</taxon>
        <taxon>Gobionellinae</taxon>
        <taxon>Mugilogobius</taxon>
    </lineage>
</organism>
<keyword evidence="6" id="KW-0227">DNA damage</keyword>
<dbReference type="GO" id="GO:0009411">
    <property type="term" value="P:response to UV"/>
    <property type="evidence" value="ECO:0007669"/>
    <property type="project" value="TreeGrafter"/>
</dbReference>
<dbReference type="PROSITE" id="PS50082">
    <property type="entry name" value="WD_REPEATS_2"/>
    <property type="match status" value="1"/>
</dbReference>
<keyword evidence="8" id="KW-0238">DNA-binding</keyword>
<sequence>MEAVVKQQQSPENYGRGKMCLARQLQEFQQSPVQLLLSRKGQCIAASCIICTRAPWDRAFTLSSDSACRSLSCARSRRSTITAQSVLRPQDHQFGVAPDAPLHHDRGVQGRRRFLWDFENTARKCFIHGKGPGDAIWGLKFCPTDLSKVYAASGEGTLTLHSLDRCHSSLLHQVHDCGHDNHHVCNWYCCLDVSLSRQMLATGDNLGTLLLLSMDGQKIFSEKLHKAKVTHAEFNPRCDWLMATSSVDHSVKLWDLRNIKNKNSFLYDLPHVKAVNSAYFSPVDCTKLLTTDQYDQIRIYSSSDWSKPQHIIQQPHRQFQHLTPIKATWHPTYDLVIAGRYPDGRICPGTQRTVDIYDANTEEMVYQLYDAAAPGIKSINKFSPMGDVLASAMSATVLVWDRDESLLNDRHKRVDSAAPVDVPRGQRQAQPRSRNRAPPGDKTLLSLEEETQTKTKNKRKKSE</sequence>
<keyword evidence="5" id="KW-0677">Repeat</keyword>
<evidence type="ECO:0000256" key="10">
    <source>
        <dbReference type="ARBA" id="ARBA00023242"/>
    </source>
</evidence>
<keyword evidence="15" id="KW-1185">Reference proteome</keyword>
<dbReference type="SMART" id="SM00320">
    <property type="entry name" value="WD40"/>
    <property type="match status" value="4"/>
</dbReference>
<dbReference type="InterPro" id="IPR001680">
    <property type="entry name" value="WD40_rpt"/>
</dbReference>
<dbReference type="GO" id="GO:0005634">
    <property type="term" value="C:nucleus"/>
    <property type="evidence" value="ECO:0007669"/>
    <property type="project" value="UniProtKB-SubCell"/>
</dbReference>
<dbReference type="Pfam" id="PF00400">
    <property type="entry name" value="WD40"/>
    <property type="match status" value="1"/>
</dbReference>
<dbReference type="InterPro" id="IPR019775">
    <property type="entry name" value="WD40_repeat_CS"/>
</dbReference>
<reference evidence="15" key="1">
    <citation type="submission" date="2024-04" db="EMBL/GenBank/DDBJ databases">
        <title>Salinicola lusitanus LLJ914,a marine bacterium isolated from the Okinawa Trough.</title>
        <authorList>
            <person name="Li J."/>
        </authorList>
    </citation>
    <scope>NUCLEOTIDE SEQUENCE [LARGE SCALE GENOMIC DNA]</scope>
</reference>
<keyword evidence="10" id="KW-0539">Nucleus</keyword>
<evidence type="ECO:0000256" key="3">
    <source>
        <dbReference type="ARBA" id="ARBA00014580"/>
    </source>
</evidence>
<evidence type="ECO:0000256" key="2">
    <source>
        <dbReference type="ARBA" id="ARBA00005434"/>
    </source>
</evidence>
<dbReference type="Gene3D" id="2.130.10.10">
    <property type="entry name" value="YVTN repeat-like/Quinoprotein amine dehydrogenase"/>
    <property type="match status" value="1"/>
</dbReference>
<evidence type="ECO:0000313" key="14">
    <source>
        <dbReference type="EMBL" id="KAK7880602.1"/>
    </source>
</evidence>
<dbReference type="EMBL" id="JBBPFD010000070">
    <property type="protein sequence ID" value="KAK7880602.1"/>
    <property type="molecule type" value="Genomic_DNA"/>
</dbReference>
<dbReference type="PANTHER" id="PTHR15169">
    <property type="entry name" value="DAMAGE-SPECIFIC DNA BINDING PROTEIN 2"/>
    <property type="match status" value="1"/>
</dbReference>
<dbReference type="PROSITE" id="PS50294">
    <property type="entry name" value="WD_REPEATS_REGION"/>
    <property type="match status" value="1"/>
</dbReference>
<dbReference type="PROSITE" id="PS00678">
    <property type="entry name" value="WD_REPEATS_1"/>
    <property type="match status" value="1"/>
</dbReference>
<dbReference type="GO" id="GO:0080008">
    <property type="term" value="C:Cul4-RING E3 ubiquitin ligase complex"/>
    <property type="evidence" value="ECO:0007669"/>
    <property type="project" value="InterPro"/>
</dbReference>
<feature type="region of interest" description="Disordered" evidence="13">
    <location>
        <begin position="410"/>
        <end position="463"/>
    </location>
</feature>
<dbReference type="GO" id="GO:0006281">
    <property type="term" value="P:DNA repair"/>
    <property type="evidence" value="ECO:0007669"/>
    <property type="project" value="UniProtKB-KW"/>
</dbReference>
<evidence type="ECO:0000256" key="4">
    <source>
        <dbReference type="ARBA" id="ARBA00022574"/>
    </source>
</evidence>
<name>A0AAW0MIR8_9GOBI</name>
<evidence type="ECO:0000256" key="7">
    <source>
        <dbReference type="ARBA" id="ARBA00022786"/>
    </source>
</evidence>
<dbReference type="InterPro" id="IPR036322">
    <property type="entry name" value="WD40_repeat_dom_sf"/>
</dbReference>
<evidence type="ECO:0000256" key="9">
    <source>
        <dbReference type="ARBA" id="ARBA00023204"/>
    </source>
</evidence>
<dbReference type="PANTHER" id="PTHR15169:SF0">
    <property type="entry name" value="DNA DAMAGE-BINDING PROTEIN 2"/>
    <property type="match status" value="1"/>
</dbReference>
<evidence type="ECO:0000256" key="12">
    <source>
        <dbReference type="PROSITE-ProRule" id="PRU00221"/>
    </source>
</evidence>
<evidence type="ECO:0000256" key="11">
    <source>
        <dbReference type="ARBA" id="ARBA00031670"/>
    </source>
</evidence>
<evidence type="ECO:0000256" key="13">
    <source>
        <dbReference type="SAM" id="MobiDB-lite"/>
    </source>
</evidence>
<evidence type="ECO:0000256" key="8">
    <source>
        <dbReference type="ARBA" id="ARBA00023125"/>
    </source>
</evidence>
<comment type="subcellular location">
    <subcellularLocation>
        <location evidence="1">Nucleus</location>
    </subcellularLocation>
</comment>
<keyword evidence="9" id="KW-0234">DNA repair</keyword>
<evidence type="ECO:0000313" key="15">
    <source>
        <dbReference type="Proteomes" id="UP001460270"/>
    </source>
</evidence>
<dbReference type="SUPFAM" id="SSF50978">
    <property type="entry name" value="WD40 repeat-like"/>
    <property type="match status" value="1"/>
</dbReference>
<dbReference type="InterPro" id="IPR015943">
    <property type="entry name" value="WD40/YVTN_repeat-like_dom_sf"/>
</dbReference>
<evidence type="ECO:0000256" key="1">
    <source>
        <dbReference type="ARBA" id="ARBA00004123"/>
    </source>
</evidence>
<dbReference type="GO" id="GO:0003684">
    <property type="term" value="F:damaged DNA binding"/>
    <property type="evidence" value="ECO:0007669"/>
    <property type="project" value="InterPro"/>
</dbReference>
<proteinExistence type="inferred from homology"/>
<evidence type="ECO:0000256" key="6">
    <source>
        <dbReference type="ARBA" id="ARBA00022763"/>
    </source>
</evidence>
<gene>
    <name evidence="14" type="ORF">WMY93_032753</name>
</gene>
<keyword evidence="4 12" id="KW-0853">WD repeat</keyword>
<evidence type="ECO:0000256" key="5">
    <source>
        <dbReference type="ARBA" id="ARBA00022737"/>
    </source>
</evidence>
<comment type="similarity">
    <text evidence="2">Belongs to the WD repeat DDB2/WDR76 family.</text>
</comment>
<dbReference type="InterPro" id="IPR033312">
    <property type="entry name" value="DDB2"/>
</dbReference>
<feature type="repeat" description="WD" evidence="12">
    <location>
        <begin position="222"/>
        <end position="264"/>
    </location>
</feature>
<accession>A0AAW0MIR8</accession>
<protein>
    <recommendedName>
        <fullName evidence="3">DNA damage-binding protein 2</fullName>
    </recommendedName>
    <alternativeName>
        <fullName evidence="11">Damage-specific DNA-binding protein 2</fullName>
    </alternativeName>
</protein>